<dbReference type="PANTHER" id="PTHR15633:SF2">
    <property type="entry name" value="NUCLEOLAR PROTEIN 11"/>
    <property type="match status" value="1"/>
</dbReference>
<dbReference type="InterPro" id="IPR042859">
    <property type="entry name" value="NOL11"/>
</dbReference>
<evidence type="ECO:0000313" key="3">
    <source>
        <dbReference type="Proteomes" id="UP001140091"/>
    </source>
</evidence>
<dbReference type="PANTHER" id="PTHR15633">
    <property type="entry name" value="NUCLEOLAR PROTEIN 11"/>
    <property type="match status" value="1"/>
</dbReference>
<dbReference type="OrthoDB" id="4349954at2759"/>
<feature type="compositionally biased region" description="Basic and acidic residues" evidence="1">
    <location>
        <begin position="914"/>
        <end position="935"/>
    </location>
</feature>
<feature type="region of interest" description="Disordered" evidence="1">
    <location>
        <begin position="584"/>
        <end position="627"/>
    </location>
</feature>
<keyword evidence="3" id="KW-1185">Reference proteome</keyword>
<dbReference type="AlphaFoldDB" id="A0A9W8J9Z9"/>
<dbReference type="GO" id="GO:0030490">
    <property type="term" value="P:maturation of SSU-rRNA"/>
    <property type="evidence" value="ECO:0007669"/>
    <property type="project" value="InterPro"/>
</dbReference>
<feature type="compositionally biased region" description="Low complexity" evidence="1">
    <location>
        <begin position="452"/>
        <end position="467"/>
    </location>
</feature>
<reference evidence="2" key="1">
    <citation type="submission" date="2022-06" db="EMBL/GenBank/DDBJ databases">
        <title>Genome Sequence of Candolleomyces eurysporus.</title>
        <authorList>
            <person name="Buettner E."/>
        </authorList>
    </citation>
    <scope>NUCLEOTIDE SEQUENCE</scope>
    <source>
        <strain evidence="2">VTCC 930004</strain>
    </source>
</reference>
<accession>A0A9W8J9Z9</accession>
<feature type="compositionally biased region" description="Basic and acidic residues" evidence="1">
    <location>
        <begin position="535"/>
        <end position="552"/>
    </location>
</feature>
<feature type="compositionally biased region" description="Low complexity" evidence="1">
    <location>
        <begin position="475"/>
        <end position="491"/>
    </location>
</feature>
<feature type="region of interest" description="Disordered" evidence="1">
    <location>
        <begin position="516"/>
        <end position="552"/>
    </location>
</feature>
<dbReference type="EMBL" id="JANBPK010000817">
    <property type="protein sequence ID" value="KAJ2930872.1"/>
    <property type="molecule type" value="Genomic_DNA"/>
</dbReference>
<organism evidence="2 3">
    <name type="scientific">Candolleomyces eurysporus</name>
    <dbReference type="NCBI Taxonomy" id="2828524"/>
    <lineage>
        <taxon>Eukaryota</taxon>
        <taxon>Fungi</taxon>
        <taxon>Dikarya</taxon>
        <taxon>Basidiomycota</taxon>
        <taxon>Agaricomycotina</taxon>
        <taxon>Agaricomycetes</taxon>
        <taxon>Agaricomycetidae</taxon>
        <taxon>Agaricales</taxon>
        <taxon>Agaricineae</taxon>
        <taxon>Psathyrellaceae</taxon>
        <taxon>Candolleomyces</taxon>
    </lineage>
</organism>
<feature type="region of interest" description="Disordered" evidence="1">
    <location>
        <begin position="452"/>
        <end position="491"/>
    </location>
</feature>
<feature type="non-terminal residue" evidence="2">
    <location>
        <position position="1"/>
    </location>
</feature>
<dbReference type="GO" id="GO:0005730">
    <property type="term" value="C:nucleolus"/>
    <property type="evidence" value="ECO:0007669"/>
    <property type="project" value="TreeGrafter"/>
</dbReference>
<dbReference type="Proteomes" id="UP001140091">
    <property type="component" value="Unassembled WGS sequence"/>
</dbReference>
<evidence type="ECO:0000313" key="2">
    <source>
        <dbReference type="EMBL" id="KAJ2930872.1"/>
    </source>
</evidence>
<feature type="compositionally biased region" description="Basic and acidic residues" evidence="1">
    <location>
        <begin position="584"/>
        <end position="604"/>
    </location>
</feature>
<protein>
    <submittedName>
        <fullName evidence="2">Uncharacterized protein</fullName>
    </submittedName>
</protein>
<name>A0A9W8J9Z9_9AGAR</name>
<feature type="region of interest" description="Disordered" evidence="1">
    <location>
        <begin position="914"/>
        <end position="938"/>
    </location>
</feature>
<proteinExistence type="predicted"/>
<dbReference type="GO" id="GO:0003723">
    <property type="term" value="F:RNA binding"/>
    <property type="evidence" value="ECO:0007669"/>
    <property type="project" value="TreeGrafter"/>
</dbReference>
<gene>
    <name evidence="2" type="ORF">H1R20_g6214</name>
</gene>
<evidence type="ECO:0000256" key="1">
    <source>
        <dbReference type="SAM" id="MobiDB-lite"/>
    </source>
</evidence>
<sequence>MANPLLAQFVSIEEPFQLTSYSSSSYRGKQKQKKAQQLHIFANHVATASSRKSKGKSNGRGEGLVTVAAQADGIHLVDISSLHSVASHTLGPSTSFSCPALSLGEDENEYATYAVIEASPDLSDEDEEGIAGRVVWKWKDSLLSSSSAPAAGKQDRTQRVIASQNDRIHGLYATPDLVSSHRIIALTESGGVILLDSESLEQKASISNIEEETTLDVYRVFVFSNSSCSFGPKNAAGATALIVSFEHNGSEDDAGKSGLMNVHVVSIDSITDELAVSGWFKLALSREILDVSCSTSGCFSVLCKDGTWASYTLPPPSPSSLSQAQPLRPLSRPFKLGDAFSAFLSSSTSSSRKSTTADSTSSSAVSIASLTSTYVLLAALSPSHGVHIQIWDLQYSAVLSSHTLPLPSPAPGAVVSVKLVVDNEGLISAEHGQDGKTGNSGVKGQAVLVVSSTTTSTSPESGVTSKSKTSKKSKTQTSSTTPSTTSSSSNSSLFVVPYLVPAHSSLALALGRGQATQPWLSSPSDDSSSTPAGAGEKEKQKTKSKAETEREKMFESVKAAMDGGKAKVAEGAFLEWVKNVEDSSKSAVAEKKKEAKKEKKKGGGEEMEVDGNDDTAQNEKQQEWQQQEQRQDLSVLLDYNFVKDLLGVLLPPLKAPLTLQQQQQSHAKEIVKLLLERKAVSSGMVEGGLLRALRDRGDWASIELCFSSLVDIPESDMIETLVVLIKYHQHQQQQNDTNAMHVDSSQSVPSSIPSLARYLSLVTVYPTLTSKPLVVALKRWIRDPQDALDIAKTVEQWLRVLGQQRKANGEVGLLPSNKDLEKNKDGVWVASNSKGDAKKHSKRGKEDVPPLSKVISFLQAFLDSTFLLLLRHPPSHKTLQLLQSHLVEESSFSDTLQQLRGSLEPFAIGHQKSVREAAMPEKEKERQRQKGDWRQRRAGQAAVVGSAASVGVYQVEEMVL</sequence>
<comment type="caution">
    <text evidence="2">The sequence shown here is derived from an EMBL/GenBank/DDBJ whole genome shotgun (WGS) entry which is preliminary data.</text>
</comment>